<dbReference type="EMBL" id="HBGB01035484">
    <property type="protein sequence ID" value="CAD9065867.1"/>
    <property type="molecule type" value="Transcribed_RNA"/>
</dbReference>
<reference evidence="1" key="1">
    <citation type="submission" date="2021-01" db="EMBL/GenBank/DDBJ databases">
        <authorList>
            <person name="Corre E."/>
            <person name="Pelletier E."/>
            <person name="Niang G."/>
            <person name="Scheremetjew M."/>
            <person name="Finn R."/>
            <person name="Kale V."/>
            <person name="Holt S."/>
            <person name="Cochrane G."/>
            <person name="Meng A."/>
            <person name="Brown T."/>
            <person name="Cohen L."/>
        </authorList>
    </citation>
    <scope>NUCLEOTIDE SEQUENCE</scope>
    <source>
        <strain evidence="1">CCMP3346</strain>
    </source>
</reference>
<evidence type="ECO:0000313" key="1">
    <source>
        <dbReference type="EMBL" id="CAD9065867.1"/>
    </source>
</evidence>
<name>A0A7S1P8Y1_9ALVE</name>
<accession>A0A7S1P8Y1</accession>
<proteinExistence type="predicted"/>
<gene>
    <name evidence="1" type="ORF">VBRA1451_LOCUS20938</name>
</gene>
<dbReference type="AlphaFoldDB" id="A0A7S1P8Y1"/>
<organism evidence="1">
    <name type="scientific">Vitrella brassicaformis</name>
    <dbReference type="NCBI Taxonomy" id="1169539"/>
    <lineage>
        <taxon>Eukaryota</taxon>
        <taxon>Sar</taxon>
        <taxon>Alveolata</taxon>
        <taxon>Colpodellida</taxon>
        <taxon>Vitrellaceae</taxon>
        <taxon>Vitrella</taxon>
    </lineage>
</organism>
<sequence>MLDRMKAPGSTRSADGTSRYMTRLLMWGIWSLQSPSVMPSVSSSALMNSQRLSTQNQSVDITAASIDEHLTYLCLAGALDVECLDLLKSLLNSQHAQLLSTFLM</sequence>
<protein>
    <submittedName>
        <fullName evidence="1">Uncharacterized protein</fullName>
    </submittedName>
</protein>